<feature type="region of interest" description="Disordered" evidence="1">
    <location>
        <begin position="1"/>
        <end position="38"/>
    </location>
</feature>
<dbReference type="EMBL" id="CAKKTJ010000107">
    <property type="protein sequence ID" value="CAH0474422.1"/>
    <property type="molecule type" value="Genomic_DNA"/>
</dbReference>
<gene>
    <name evidence="2" type="ORF">PBS003_LOCUS1277</name>
</gene>
<name>A0AAU9KUW9_9STRA</name>
<protein>
    <submittedName>
        <fullName evidence="2">Uncharacterized protein</fullName>
    </submittedName>
</protein>
<dbReference type="Proteomes" id="UP001160483">
    <property type="component" value="Unassembled WGS sequence"/>
</dbReference>
<proteinExistence type="predicted"/>
<evidence type="ECO:0000256" key="1">
    <source>
        <dbReference type="SAM" id="MobiDB-lite"/>
    </source>
</evidence>
<evidence type="ECO:0000313" key="3">
    <source>
        <dbReference type="Proteomes" id="UP001160483"/>
    </source>
</evidence>
<feature type="compositionally biased region" description="Basic and acidic residues" evidence="1">
    <location>
        <begin position="28"/>
        <end position="38"/>
    </location>
</feature>
<dbReference type="AlphaFoldDB" id="A0AAU9KUW9"/>
<accession>A0AAU9KUW9</accession>
<reference evidence="2" key="1">
    <citation type="submission" date="2021-11" db="EMBL/GenBank/DDBJ databases">
        <authorList>
            <person name="Islam A."/>
            <person name="Islam S."/>
            <person name="Flora M.S."/>
            <person name="Rahman M."/>
            <person name="Ziaur R.M."/>
            <person name="Epstein J.H."/>
            <person name="Hassan M."/>
            <person name="Klassen M."/>
            <person name="Woodard K."/>
            <person name="Webb A."/>
            <person name="Webby R.J."/>
            <person name="El Zowalaty M.E."/>
        </authorList>
    </citation>
    <scope>NUCLEOTIDE SEQUENCE</scope>
    <source>
        <strain evidence="2">Pbs3</strain>
    </source>
</reference>
<organism evidence="2 3">
    <name type="scientific">Peronospora belbahrii</name>
    <dbReference type="NCBI Taxonomy" id="622444"/>
    <lineage>
        <taxon>Eukaryota</taxon>
        <taxon>Sar</taxon>
        <taxon>Stramenopiles</taxon>
        <taxon>Oomycota</taxon>
        <taxon>Peronosporomycetes</taxon>
        <taxon>Peronosporales</taxon>
        <taxon>Peronosporaceae</taxon>
        <taxon>Peronospora</taxon>
    </lineage>
</organism>
<sequence length="98" mass="11068">MLRRFQGDGHGLLSTIQVPGHGCSSGKKKAEQEEARDSRQTAVMEWLREGVTIMLMLLDTWLHEQVPISLHLCTRVDQGAILQAVRPTNIVLQVWGRH</sequence>
<comment type="caution">
    <text evidence="2">The sequence shown here is derived from an EMBL/GenBank/DDBJ whole genome shotgun (WGS) entry which is preliminary data.</text>
</comment>
<evidence type="ECO:0000313" key="2">
    <source>
        <dbReference type="EMBL" id="CAH0474422.1"/>
    </source>
</evidence>